<comment type="similarity">
    <text evidence="2">Belongs to the OmpP1/FadL family.</text>
</comment>
<dbReference type="InterPro" id="IPR005017">
    <property type="entry name" value="OMPP1/FadL/TodX"/>
</dbReference>
<keyword evidence="3" id="KW-1134">Transmembrane beta strand</keyword>
<dbReference type="PANTHER" id="PTHR35093">
    <property type="entry name" value="OUTER MEMBRANE PROTEIN NMB0088-RELATED"/>
    <property type="match status" value="1"/>
</dbReference>
<dbReference type="Gene3D" id="2.40.160.60">
    <property type="entry name" value="Outer membrane protein transport protein (OMPP1/FadL/TodX)"/>
    <property type="match status" value="1"/>
</dbReference>
<organism evidence="9 10">
    <name type="scientific">Alteromonas salexigens</name>
    <dbReference type="NCBI Taxonomy" id="2982530"/>
    <lineage>
        <taxon>Bacteria</taxon>
        <taxon>Pseudomonadati</taxon>
        <taxon>Pseudomonadota</taxon>
        <taxon>Gammaproteobacteria</taxon>
        <taxon>Alteromonadales</taxon>
        <taxon>Alteromonadaceae</taxon>
        <taxon>Alteromonas/Salinimonas group</taxon>
        <taxon>Alteromonas</taxon>
    </lineage>
</organism>
<evidence type="ECO:0000313" key="9">
    <source>
        <dbReference type="EMBL" id="MCU7553439.1"/>
    </source>
</evidence>
<gene>
    <name evidence="9" type="ORF">OCL06_02370</name>
</gene>
<reference evidence="10" key="1">
    <citation type="submission" date="2023-07" db="EMBL/GenBank/DDBJ databases">
        <title>Study on multiphase classification of strain Alteromonas salexigens isolated from the Yellow Sea.</title>
        <authorList>
            <person name="Sun L."/>
        </authorList>
    </citation>
    <scope>NUCLEOTIDE SEQUENCE [LARGE SCALE GENOMIC DNA]</scope>
    <source>
        <strain evidence="10">ASW11-19</strain>
    </source>
</reference>
<dbReference type="Proteomes" id="UP001209257">
    <property type="component" value="Unassembled WGS sequence"/>
</dbReference>
<dbReference type="RefSeq" id="WP_262992136.1">
    <property type="nucleotide sequence ID" value="NZ_JAOTJC010000004.1"/>
</dbReference>
<protein>
    <submittedName>
        <fullName evidence="9">Outer membrane protein transport protein</fullName>
    </submittedName>
</protein>
<evidence type="ECO:0000256" key="1">
    <source>
        <dbReference type="ARBA" id="ARBA00004571"/>
    </source>
</evidence>
<feature type="signal peptide" evidence="8">
    <location>
        <begin position="1"/>
        <end position="24"/>
    </location>
</feature>
<dbReference type="SUPFAM" id="SSF56935">
    <property type="entry name" value="Porins"/>
    <property type="match status" value="1"/>
</dbReference>
<evidence type="ECO:0000256" key="7">
    <source>
        <dbReference type="ARBA" id="ARBA00023237"/>
    </source>
</evidence>
<sequence>MNKSVLLSSSLCLALGSVSFTALAAGFQVNEHSANGLGRAFAGQAAMPENASVLATNPAAIGQFDAPQLSGALNLILPNVDINGELETQVGEARIPQTANEDDIAESAVIPSLFYVSPVNDKVSAGIGLFANYGLASDYSDDFNALHFADRAEIITFTINPAMSYSLTESLDIGLGLSATYSEAEISTATPKAIEAVSQGAILGNAEILKLEGDDWGYGWNVGLFWQATDATDIALSYRAETKLELEGEVSSDLFPALNQPGSLDLNLAAIAELAVNHTLNDQWSVQASLNHTEWSTFDKLEAELESGMVLPIKEEDFENTWRASVGATYRYSDTLTLRAGYAYDDGAVSYAHRSLSIPDTDRHWVSAGATWQVTDMTTLDAGYAYIKGREADVKQQRTLSTETLGNVVSDLTATEHASAHILSVQVNTRF</sequence>
<evidence type="ECO:0000256" key="3">
    <source>
        <dbReference type="ARBA" id="ARBA00022452"/>
    </source>
</evidence>
<comment type="subcellular location">
    <subcellularLocation>
        <location evidence="1">Cell outer membrane</location>
        <topology evidence="1">Multi-pass membrane protein</topology>
    </subcellularLocation>
</comment>
<evidence type="ECO:0000256" key="4">
    <source>
        <dbReference type="ARBA" id="ARBA00022692"/>
    </source>
</evidence>
<keyword evidence="10" id="KW-1185">Reference proteome</keyword>
<name>A0ABT2VNA0_9ALTE</name>
<keyword evidence="6" id="KW-0472">Membrane</keyword>
<dbReference type="PANTHER" id="PTHR35093:SF8">
    <property type="entry name" value="OUTER MEMBRANE PROTEIN NMB0088-RELATED"/>
    <property type="match status" value="1"/>
</dbReference>
<keyword evidence="7" id="KW-0998">Cell outer membrane</keyword>
<keyword evidence="5 8" id="KW-0732">Signal</keyword>
<proteinExistence type="inferred from homology"/>
<comment type="caution">
    <text evidence="9">The sequence shown here is derived from an EMBL/GenBank/DDBJ whole genome shotgun (WGS) entry which is preliminary data.</text>
</comment>
<accession>A0ABT2VNA0</accession>
<evidence type="ECO:0000313" key="10">
    <source>
        <dbReference type="Proteomes" id="UP001209257"/>
    </source>
</evidence>
<evidence type="ECO:0000256" key="6">
    <source>
        <dbReference type="ARBA" id="ARBA00023136"/>
    </source>
</evidence>
<feature type="chain" id="PRO_5046861366" evidence="8">
    <location>
        <begin position="25"/>
        <end position="431"/>
    </location>
</feature>
<dbReference type="Pfam" id="PF03349">
    <property type="entry name" value="Toluene_X"/>
    <property type="match status" value="1"/>
</dbReference>
<dbReference type="EMBL" id="JAOTJC010000004">
    <property type="protein sequence ID" value="MCU7553439.1"/>
    <property type="molecule type" value="Genomic_DNA"/>
</dbReference>
<evidence type="ECO:0000256" key="2">
    <source>
        <dbReference type="ARBA" id="ARBA00008163"/>
    </source>
</evidence>
<keyword evidence="4" id="KW-0812">Transmembrane</keyword>
<evidence type="ECO:0000256" key="5">
    <source>
        <dbReference type="ARBA" id="ARBA00022729"/>
    </source>
</evidence>
<evidence type="ECO:0000256" key="8">
    <source>
        <dbReference type="SAM" id="SignalP"/>
    </source>
</evidence>